<feature type="region of interest" description="Disordered" evidence="1">
    <location>
        <begin position="804"/>
        <end position="830"/>
    </location>
</feature>
<dbReference type="HOGENOM" id="CLU_006696_0_1_1"/>
<keyword evidence="3" id="KW-0723">Serine/threonine-protein kinase</keyword>
<feature type="region of interest" description="Disordered" evidence="1">
    <location>
        <begin position="685"/>
        <end position="776"/>
    </location>
</feature>
<feature type="compositionally biased region" description="Polar residues" evidence="1">
    <location>
        <begin position="32"/>
        <end position="42"/>
    </location>
</feature>
<evidence type="ECO:0000256" key="1">
    <source>
        <dbReference type="SAM" id="MobiDB-lite"/>
    </source>
</evidence>
<feature type="domain" description="Protein kinase" evidence="2">
    <location>
        <begin position="317"/>
        <end position="556"/>
    </location>
</feature>
<feature type="compositionally biased region" description="Basic and acidic residues" evidence="1">
    <location>
        <begin position="692"/>
        <end position="701"/>
    </location>
</feature>
<dbReference type="GO" id="GO:0007165">
    <property type="term" value="P:signal transduction"/>
    <property type="evidence" value="ECO:0007669"/>
    <property type="project" value="TreeGrafter"/>
</dbReference>
<dbReference type="GO" id="GO:0005524">
    <property type="term" value="F:ATP binding"/>
    <property type="evidence" value="ECO:0007669"/>
    <property type="project" value="InterPro"/>
</dbReference>
<name>T5AHF4_OPHSC</name>
<dbReference type="Gene3D" id="1.10.510.10">
    <property type="entry name" value="Transferase(Phosphotransferase) domain 1"/>
    <property type="match status" value="1"/>
</dbReference>
<dbReference type="InterPro" id="IPR000719">
    <property type="entry name" value="Prot_kinase_dom"/>
</dbReference>
<evidence type="ECO:0000313" key="4">
    <source>
        <dbReference type="Proteomes" id="UP000019374"/>
    </source>
</evidence>
<gene>
    <name evidence="3" type="ORF">OCS_02444</name>
</gene>
<feature type="compositionally biased region" description="Low complexity" evidence="1">
    <location>
        <begin position="176"/>
        <end position="185"/>
    </location>
</feature>
<organism evidence="3 4">
    <name type="scientific">Ophiocordyceps sinensis (strain Co18 / CGMCC 3.14243)</name>
    <name type="common">Yarsagumba caterpillar fungus</name>
    <name type="synonym">Hirsutella sinensis</name>
    <dbReference type="NCBI Taxonomy" id="911162"/>
    <lineage>
        <taxon>Eukaryota</taxon>
        <taxon>Fungi</taxon>
        <taxon>Dikarya</taxon>
        <taxon>Ascomycota</taxon>
        <taxon>Pezizomycotina</taxon>
        <taxon>Sordariomycetes</taxon>
        <taxon>Hypocreomycetidae</taxon>
        <taxon>Hypocreales</taxon>
        <taxon>Ophiocordycipitaceae</taxon>
        <taxon>Ophiocordyceps</taxon>
    </lineage>
</organism>
<keyword evidence="3" id="KW-0808">Transferase</keyword>
<feature type="compositionally biased region" description="Low complexity" evidence="1">
    <location>
        <begin position="639"/>
        <end position="658"/>
    </location>
</feature>
<dbReference type="InterPro" id="IPR011009">
    <property type="entry name" value="Kinase-like_dom_sf"/>
</dbReference>
<dbReference type="EMBL" id="KE652408">
    <property type="protein sequence ID" value="EQL01841.1"/>
    <property type="molecule type" value="Genomic_DNA"/>
</dbReference>
<dbReference type="Pfam" id="PF00069">
    <property type="entry name" value="Pkinase"/>
    <property type="match status" value="1"/>
</dbReference>
<reference evidence="3 4" key="1">
    <citation type="journal article" date="2013" name="Chin. Sci. Bull.">
        <title>Genome survey uncovers the secrets of sex and lifestyle in caterpillar fungus.</title>
        <authorList>
            <person name="Hu X."/>
            <person name="Zhang Y."/>
            <person name="Xiao G."/>
            <person name="Zheng P."/>
            <person name="Xia Y."/>
            <person name="Zhang X."/>
            <person name="St Leger R.J."/>
            <person name="Liu X."/>
            <person name="Wang C."/>
        </authorList>
    </citation>
    <scope>NUCLEOTIDE SEQUENCE [LARGE SCALE GENOMIC DNA]</scope>
    <source>
        <strain evidence="4">Co18 / CGMCC 3.14243</strain>
        <tissue evidence="3">Fruit-body</tissue>
    </source>
</reference>
<feature type="region of interest" description="Disordered" evidence="1">
    <location>
        <begin position="78"/>
        <end position="147"/>
    </location>
</feature>
<dbReference type="InterPro" id="IPR050167">
    <property type="entry name" value="Ser_Thr_protein_kinase"/>
</dbReference>
<feature type="region of interest" description="Disordered" evidence="1">
    <location>
        <begin position="162"/>
        <end position="185"/>
    </location>
</feature>
<feature type="compositionally biased region" description="Polar residues" evidence="1">
    <location>
        <begin position="134"/>
        <end position="144"/>
    </location>
</feature>
<feature type="region of interest" description="Disordered" evidence="1">
    <location>
        <begin position="638"/>
        <end position="658"/>
    </location>
</feature>
<dbReference type="SUPFAM" id="SSF56112">
    <property type="entry name" value="Protein kinase-like (PK-like)"/>
    <property type="match status" value="1"/>
</dbReference>
<accession>T5AHF4</accession>
<protein>
    <submittedName>
        <fullName evidence="3">Serine/threonine protein kinase</fullName>
    </submittedName>
</protein>
<dbReference type="GO" id="GO:0005737">
    <property type="term" value="C:cytoplasm"/>
    <property type="evidence" value="ECO:0007669"/>
    <property type="project" value="TreeGrafter"/>
</dbReference>
<feature type="compositionally biased region" description="Basic and acidic residues" evidence="1">
    <location>
        <begin position="88"/>
        <end position="100"/>
    </location>
</feature>
<dbReference type="eggNOG" id="KOG1187">
    <property type="taxonomic scope" value="Eukaryota"/>
</dbReference>
<dbReference type="OrthoDB" id="635774at2759"/>
<keyword evidence="3" id="KW-0418">Kinase</keyword>
<dbReference type="Proteomes" id="UP000019374">
    <property type="component" value="Unassembled WGS sequence"/>
</dbReference>
<feature type="region of interest" description="Disordered" evidence="1">
    <location>
        <begin position="28"/>
        <end position="50"/>
    </location>
</feature>
<evidence type="ECO:0000259" key="2">
    <source>
        <dbReference type="PROSITE" id="PS50011"/>
    </source>
</evidence>
<evidence type="ECO:0000313" key="3">
    <source>
        <dbReference type="EMBL" id="EQL01841.1"/>
    </source>
</evidence>
<dbReference type="GO" id="GO:0004674">
    <property type="term" value="F:protein serine/threonine kinase activity"/>
    <property type="evidence" value="ECO:0007669"/>
    <property type="project" value="UniProtKB-KW"/>
</dbReference>
<sequence length="1017" mass="112433">MALPDGTESAPSAKPAFWRRILSKPSMAPSAVPTQLPHSFSLGSEEPTRPLAQSHVARKVVTGLPRCQTFKRQQSEQRMHLAPVTPSADERRACSVDRRASSVHRRAISTSNADPRASAPVVLGCSHDHDDSQSLRSVTSSQVYDEQDDQMLDQISHRLSSTEMQDPVPDLDETAETQSTTTSQHEAMINDELERTWILNLSMHFRDRSNREKFFVTYREKDQLWRRVTISLDYRFAPPNSLEMDLMHTRYQREKSARIYEAIRESLHDIKFYDTVTNLKLETTDGRLHVHVVEDGNEIINYPRVSQVRHLGCRRIRERDIVFDSHMSGFVYKVCVNGHGLIKKEIPSQDTIDEFLYEVNALNNLRYSRDVVNFYGVVVDDDDEYIKGLLISYASQGALIDIIYERCKENNQSLPWTSKARWARQIVQGLADIHESGFVQGDFTLSNIVIDDVGNAKIIDINRRGCPVGWEPPEATALLEAGYRITMYIGVKSDLYQLGMVLWGLAMEDDEPETKGRPLMLGPEVNVPDWYRQMTEVCLSSDPRLRLQASSLLQFFPSDAANDGGACTKTHAISVDDGHSLNEYFVDGYRTDGRPLIRTVEPLSVLSRLMRPGEPLSDCPYSGRTYVDTSPVHYELYFPSRGRSPPSPLPSDLDLCGSSRGPLSKTSWAANRSVRPSYTDIVEDEAVSDSTSQHEREHNHESLTPTVGDRPSGGADARNTSEIVAAGRADQSLPTATLSDQRETGNGGNKCLEASAVLQDEESRPTATSRAAGKPRLAREQTAFIAELPRATLGPEATGVMRAATEGSQRAVDSCTADHVRGGTSREAGAESRLVEPAGDVPVMTQKWSCDYEAPWIETPTCADGPPWTPPQSQLLAVEDGEQETTSLGYEPEYVAAQAPRSTEAGVESYDDGGKGLSWSVDRAAPRSENLPHPATCCSAYTSSGFSSSGLREQASAAQRPNCPEQMALPVSLTGVGAAHMGVDDELMREKGIIDDDFIAMARPTFPALCITTESSP</sequence>
<dbReference type="AlphaFoldDB" id="T5AHF4"/>
<dbReference type="PROSITE" id="PS50011">
    <property type="entry name" value="PROTEIN_KINASE_DOM"/>
    <property type="match status" value="1"/>
</dbReference>
<proteinExistence type="predicted"/>
<dbReference type="PANTHER" id="PTHR23257">
    <property type="entry name" value="SERINE-THREONINE PROTEIN KINASE"/>
    <property type="match status" value="1"/>
</dbReference>